<dbReference type="EMBL" id="CAXAMN010026128">
    <property type="protein sequence ID" value="CAK9100769.1"/>
    <property type="molecule type" value="Genomic_DNA"/>
</dbReference>
<dbReference type="Proteomes" id="UP001642484">
    <property type="component" value="Unassembled WGS sequence"/>
</dbReference>
<name>A0ABP0RJI6_9DINO</name>
<dbReference type="InterPro" id="IPR002885">
    <property type="entry name" value="PPR_rpt"/>
</dbReference>
<keyword evidence="2" id="KW-1185">Reference proteome</keyword>
<evidence type="ECO:0000313" key="1">
    <source>
        <dbReference type="EMBL" id="CAK9100769.1"/>
    </source>
</evidence>
<sequence length="249" mass="27741">MEDKYGFGPDVVSFTAVLKTCAKMVEWECALQQLTVMRHCRILPDVIAYNSAITACAEAMNWLMTLQMLKDAQRVDTVTFNAVLKGMEKSMHWEYALAIVFGMHVPPSLVTYNTLMSACQKCSEWQWSLQLLVSGVLASKLVPDLITYNTCFAACKKGSCWQEALQLADKPVVRLDVVSLLDLLGACIDSGRAGFVPSVFFELMAEVPQLFNQRSTGEAGLGKRPTCARQSTELTTVLYSICIIWYDIH</sequence>
<gene>
    <name evidence="1" type="ORF">CCMP2556_LOCUS47569</name>
</gene>
<evidence type="ECO:0008006" key="3">
    <source>
        <dbReference type="Google" id="ProtNLM"/>
    </source>
</evidence>
<accession>A0ABP0RJI6</accession>
<dbReference type="Gene3D" id="1.25.40.10">
    <property type="entry name" value="Tetratricopeptide repeat domain"/>
    <property type="match status" value="2"/>
</dbReference>
<proteinExistence type="predicted"/>
<protein>
    <recommendedName>
        <fullName evidence="3">Pentatricopeptide repeat-containing protein</fullName>
    </recommendedName>
</protein>
<reference evidence="1 2" key="1">
    <citation type="submission" date="2024-02" db="EMBL/GenBank/DDBJ databases">
        <authorList>
            <person name="Chen Y."/>
            <person name="Shah S."/>
            <person name="Dougan E. K."/>
            <person name="Thang M."/>
            <person name="Chan C."/>
        </authorList>
    </citation>
    <scope>NUCLEOTIDE SEQUENCE [LARGE SCALE GENOMIC DNA]</scope>
</reference>
<dbReference type="Pfam" id="PF13812">
    <property type="entry name" value="PPR_3"/>
    <property type="match status" value="2"/>
</dbReference>
<evidence type="ECO:0000313" key="2">
    <source>
        <dbReference type="Proteomes" id="UP001642484"/>
    </source>
</evidence>
<dbReference type="PANTHER" id="PTHR47938">
    <property type="entry name" value="RESPIRATORY COMPLEX I CHAPERONE (CIA84), PUTATIVE (AFU_ORTHOLOGUE AFUA_2G06020)-RELATED"/>
    <property type="match status" value="1"/>
</dbReference>
<organism evidence="1 2">
    <name type="scientific">Durusdinium trenchii</name>
    <dbReference type="NCBI Taxonomy" id="1381693"/>
    <lineage>
        <taxon>Eukaryota</taxon>
        <taxon>Sar</taxon>
        <taxon>Alveolata</taxon>
        <taxon>Dinophyceae</taxon>
        <taxon>Suessiales</taxon>
        <taxon>Symbiodiniaceae</taxon>
        <taxon>Durusdinium</taxon>
    </lineage>
</organism>
<comment type="caution">
    <text evidence="1">The sequence shown here is derived from an EMBL/GenBank/DDBJ whole genome shotgun (WGS) entry which is preliminary data.</text>
</comment>
<dbReference type="InterPro" id="IPR011990">
    <property type="entry name" value="TPR-like_helical_dom_sf"/>
</dbReference>
<dbReference type="PANTHER" id="PTHR47938:SF35">
    <property type="entry name" value="PENTATRICOPEPTIDE REPEAT-CONTAINING PROTEIN 4, MITOCHONDRIAL-RELATED"/>
    <property type="match status" value="1"/>
</dbReference>